<evidence type="ECO:0000256" key="4">
    <source>
        <dbReference type="ARBA" id="ARBA00003485"/>
    </source>
</evidence>
<protein>
    <recommendedName>
        <fullName evidence="9 19">3-dehydroquinate synthase</fullName>
        <shortName evidence="19">DHQS</shortName>
        <ecNumber evidence="8 19">4.2.3.4</ecNumber>
    </recommendedName>
</protein>
<evidence type="ECO:0000256" key="19">
    <source>
        <dbReference type="HAMAP-Rule" id="MF_00110"/>
    </source>
</evidence>
<comment type="cofactor">
    <cofactor evidence="19">
        <name>Co(2+)</name>
        <dbReference type="ChEBI" id="CHEBI:48828"/>
    </cofactor>
    <cofactor evidence="19">
        <name>Zn(2+)</name>
        <dbReference type="ChEBI" id="CHEBI:29105"/>
    </cofactor>
    <text evidence="19">Binds 1 divalent metal cation per subunit. Can use either Co(2+) or Zn(2+).</text>
</comment>
<keyword evidence="10 19" id="KW-0963">Cytoplasm</keyword>
<dbReference type="GO" id="GO:0009423">
    <property type="term" value="P:chorismate biosynthetic process"/>
    <property type="evidence" value="ECO:0007669"/>
    <property type="project" value="UniProtKB-UniRule"/>
</dbReference>
<evidence type="ECO:0000256" key="16">
    <source>
        <dbReference type="ARBA" id="ARBA00023141"/>
    </source>
</evidence>
<evidence type="ECO:0000256" key="13">
    <source>
        <dbReference type="ARBA" id="ARBA00022741"/>
    </source>
</evidence>
<evidence type="ECO:0000259" key="21">
    <source>
        <dbReference type="Pfam" id="PF24621"/>
    </source>
</evidence>
<evidence type="ECO:0000256" key="1">
    <source>
        <dbReference type="ARBA" id="ARBA00001393"/>
    </source>
</evidence>
<dbReference type="GO" id="GO:0005737">
    <property type="term" value="C:cytoplasm"/>
    <property type="evidence" value="ECO:0007669"/>
    <property type="project" value="UniProtKB-SubCell"/>
</dbReference>
<comment type="cofactor">
    <cofactor evidence="3">
        <name>Zn(2+)</name>
        <dbReference type="ChEBI" id="CHEBI:29105"/>
    </cofactor>
</comment>
<dbReference type="PANTHER" id="PTHR43622:SF7">
    <property type="entry name" value="3-DEHYDROQUINATE SYNTHASE, CHLOROPLASTIC"/>
    <property type="match status" value="1"/>
</dbReference>
<evidence type="ECO:0000313" key="23">
    <source>
        <dbReference type="Proteomes" id="UP000184603"/>
    </source>
</evidence>
<dbReference type="NCBIfam" id="TIGR01357">
    <property type="entry name" value="aroB"/>
    <property type="match status" value="1"/>
</dbReference>
<dbReference type="UniPathway" id="UPA00053">
    <property type="reaction ID" value="UER00085"/>
</dbReference>
<keyword evidence="11 19" id="KW-0028">Amino-acid biosynthesis</keyword>
<dbReference type="EC" id="4.2.3.4" evidence="8 19"/>
<dbReference type="HAMAP" id="MF_00110">
    <property type="entry name" value="DHQ_synthase"/>
    <property type="match status" value="1"/>
</dbReference>
<organism evidence="22 23">
    <name type="scientific">Desulfopila aestuarii DSM 18488</name>
    <dbReference type="NCBI Taxonomy" id="1121416"/>
    <lineage>
        <taxon>Bacteria</taxon>
        <taxon>Pseudomonadati</taxon>
        <taxon>Thermodesulfobacteriota</taxon>
        <taxon>Desulfobulbia</taxon>
        <taxon>Desulfobulbales</taxon>
        <taxon>Desulfocapsaceae</taxon>
        <taxon>Desulfopila</taxon>
    </lineage>
</organism>
<dbReference type="PIRSF" id="PIRSF001455">
    <property type="entry name" value="DHQ_synth"/>
    <property type="match status" value="1"/>
</dbReference>
<feature type="binding site" evidence="19">
    <location>
        <position position="152"/>
    </location>
    <ligand>
        <name>NAD(+)</name>
        <dbReference type="ChEBI" id="CHEBI:57540"/>
    </ligand>
</feature>
<keyword evidence="14 19" id="KW-0862">Zinc</keyword>
<dbReference type="SUPFAM" id="SSF56796">
    <property type="entry name" value="Dehydroquinate synthase-like"/>
    <property type="match status" value="1"/>
</dbReference>
<dbReference type="GO" id="GO:0008652">
    <property type="term" value="P:amino acid biosynthetic process"/>
    <property type="evidence" value="ECO:0007669"/>
    <property type="project" value="UniProtKB-KW"/>
</dbReference>
<dbReference type="GO" id="GO:0046872">
    <property type="term" value="F:metal ion binding"/>
    <property type="evidence" value="ECO:0007669"/>
    <property type="project" value="UniProtKB-KW"/>
</dbReference>
<dbReference type="GO" id="GO:0003856">
    <property type="term" value="F:3-dehydroquinate synthase activity"/>
    <property type="evidence" value="ECO:0007669"/>
    <property type="project" value="UniProtKB-UniRule"/>
</dbReference>
<evidence type="ECO:0000256" key="14">
    <source>
        <dbReference type="ARBA" id="ARBA00022833"/>
    </source>
</evidence>
<feature type="binding site" evidence="19">
    <location>
        <position position="264"/>
    </location>
    <ligand>
        <name>Zn(2+)</name>
        <dbReference type="ChEBI" id="CHEBI:29105"/>
    </ligand>
</feature>
<dbReference type="CDD" id="cd08195">
    <property type="entry name" value="DHQS"/>
    <property type="match status" value="1"/>
</dbReference>
<gene>
    <name evidence="19" type="primary">aroB</name>
    <name evidence="22" type="ORF">SAMN02745220_01171</name>
</gene>
<dbReference type="Gene3D" id="1.20.1090.10">
    <property type="entry name" value="Dehydroquinate synthase-like - alpha domain"/>
    <property type="match status" value="1"/>
</dbReference>
<feature type="binding site" evidence="19">
    <location>
        <begin position="106"/>
        <end position="110"/>
    </location>
    <ligand>
        <name>NAD(+)</name>
        <dbReference type="ChEBI" id="CHEBI:57540"/>
    </ligand>
</feature>
<sequence>MAEVQVGLGSRSYPIYVEQGCLERIGNDLARRNIGNRYAIITDTNVNSLYGEKLLEMLLSVGLKAKLFPFPAGEKSKTLFTVEALASRLALAGFDRHDAVIALGGGVTGDLAGFLASAYMRGIPFVQVPTTLLAQVDSSVGGKTGVDLPEGKNLFGAFYQPKAVYIDSNVLNTLPKEELLGGLAEVIKYGVIRDSEFFTFLEEYRRKILQLDQSVIQKLICRCCEIKAEVVAADEHEGGLRKILNFGHTIGHAIEGASNYQLIHGLAVAIGMVAASRLSVIKDTLSGKEAERIYSVISAYGMPVSVPSYLDRQQVKRYLQTDKKAVKGKVFYILPDAIGSTYITDEVSEEMVDTVLLAER</sequence>
<dbReference type="PANTHER" id="PTHR43622">
    <property type="entry name" value="3-DEHYDROQUINATE SYNTHASE"/>
    <property type="match status" value="1"/>
</dbReference>
<feature type="binding site" evidence="19">
    <location>
        <begin position="130"/>
        <end position="131"/>
    </location>
    <ligand>
        <name>NAD(+)</name>
        <dbReference type="ChEBI" id="CHEBI:57540"/>
    </ligand>
</feature>
<keyword evidence="12 19" id="KW-0479">Metal-binding</keyword>
<dbReference type="AlphaFoldDB" id="A0A1M7Y1J6"/>
<dbReference type="RefSeq" id="WP_073612515.1">
    <property type="nucleotide sequence ID" value="NZ_FRFE01000004.1"/>
</dbReference>
<evidence type="ECO:0000313" key="22">
    <source>
        <dbReference type="EMBL" id="SHO45671.1"/>
    </source>
</evidence>
<dbReference type="Gene3D" id="3.40.50.1970">
    <property type="match status" value="1"/>
</dbReference>
<dbReference type="InterPro" id="IPR050071">
    <property type="entry name" value="Dehydroquinate_synthase"/>
</dbReference>
<evidence type="ECO:0000256" key="8">
    <source>
        <dbReference type="ARBA" id="ARBA00013031"/>
    </source>
</evidence>
<reference evidence="22 23" key="1">
    <citation type="submission" date="2016-12" db="EMBL/GenBank/DDBJ databases">
        <authorList>
            <person name="Song W.-J."/>
            <person name="Kurnit D.M."/>
        </authorList>
    </citation>
    <scope>NUCLEOTIDE SEQUENCE [LARGE SCALE GENOMIC DNA]</scope>
    <source>
        <strain evidence="22 23">DSM 18488</strain>
    </source>
</reference>
<evidence type="ECO:0000256" key="10">
    <source>
        <dbReference type="ARBA" id="ARBA00022490"/>
    </source>
</evidence>
<evidence type="ECO:0000256" key="18">
    <source>
        <dbReference type="ARBA" id="ARBA00023285"/>
    </source>
</evidence>
<evidence type="ECO:0000256" key="9">
    <source>
        <dbReference type="ARBA" id="ARBA00017684"/>
    </source>
</evidence>
<dbReference type="EMBL" id="FRFE01000004">
    <property type="protein sequence ID" value="SHO45671.1"/>
    <property type="molecule type" value="Genomic_DNA"/>
</dbReference>
<dbReference type="Pfam" id="PF24621">
    <property type="entry name" value="DHQS_C"/>
    <property type="match status" value="1"/>
</dbReference>
<keyword evidence="15 19" id="KW-0520">NAD</keyword>
<dbReference type="OrthoDB" id="9806583at2"/>
<dbReference type="InterPro" id="IPR056179">
    <property type="entry name" value="DHQS_C"/>
</dbReference>
<evidence type="ECO:0000256" key="2">
    <source>
        <dbReference type="ARBA" id="ARBA00001911"/>
    </source>
</evidence>
<evidence type="ECO:0000256" key="3">
    <source>
        <dbReference type="ARBA" id="ARBA00001947"/>
    </source>
</evidence>
<keyword evidence="16 19" id="KW-0057">Aromatic amino acid biosynthesis</keyword>
<feature type="domain" description="3-dehydroquinate synthase C-terminal" evidence="21">
    <location>
        <begin position="182"/>
        <end position="325"/>
    </location>
</feature>
<evidence type="ECO:0000256" key="17">
    <source>
        <dbReference type="ARBA" id="ARBA00023239"/>
    </source>
</evidence>
<keyword evidence="17 19" id="KW-0456">Lyase</keyword>
<feature type="domain" description="3-dehydroquinate synthase N-terminal" evidence="20">
    <location>
        <begin position="70"/>
        <end position="179"/>
    </location>
</feature>
<feature type="binding site" evidence="19">
    <location>
        <position position="248"/>
    </location>
    <ligand>
        <name>Zn(2+)</name>
        <dbReference type="ChEBI" id="CHEBI:29105"/>
    </ligand>
</feature>
<dbReference type="InterPro" id="IPR030960">
    <property type="entry name" value="DHQS/DOIS_N"/>
</dbReference>
<comment type="similarity">
    <text evidence="7 19">Belongs to the sugar phosphate cyclases superfamily. Dehydroquinate synthase family.</text>
</comment>
<dbReference type="Pfam" id="PF01761">
    <property type="entry name" value="DHQ_synthase"/>
    <property type="match status" value="1"/>
</dbReference>
<dbReference type="Proteomes" id="UP000184603">
    <property type="component" value="Unassembled WGS sequence"/>
</dbReference>
<evidence type="ECO:0000256" key="12">
    <source>
        <dbReference type="ARBA" id="ARBA00022723"/>
    </source>
</evidence>
<keyword evidence="13 19" id="KW-0547">Nucleotide-binding</keyword>
<evidence type="ECO:0000256" key="15">
    <source>
        <dbReference type="ARBA" id="ARBA00023027"/>
    </source>
</evidence>
<proteinExistence type="inferred from homology"/>
<feature type="binding site" evidence="19">
    <location>
        <position position="185"/>
    </location>
    <ligand>
        <name>Zn(2+)</name>
        <dbReference type="ChEBI" id="CHEBI:29105"/>
    </ligand>
</feature>
<comment type="cofactor">
    <cofactor evidence="2 19">
        <name>NAD(+)</name>
        <dbReference type="ChEBI" id="CHEBI:57540"/>
    </cofactor>
</comment>
<name>A0A1M7Y1J6_9BACT</name>
<comment type="subcellular location">
    <subcellularLocation>
        <location evidence="5 19">Cytoplasm</location>
    </subcellularLocation>
</comment>
<comment type="pathway">
    <text evidence="6 19">Metabolic intermediate biosynthesis; chorismate biosynthesis; chorismate from D-erythrose 4-phosphate and phosphoenolpyruvate: step 2/7.</text>
</comment>
<dbReference type="InterPro" id="IPR030963">
    <property type="entry name" value="DHQ_synth_fam"/>
</dbReference>
<evidence type="ECO:0000256" key="11">
    <source>
        <dbReference type="ARBA" id="ARBA00022605"/>
    </source>
</evidence>
<evidence type="ECO:0000256" key="6">
    <source>
        <dbReference type="ARBA" id="ARBA00004661"/>
    </source>
</evidence>
<keyword evidence="18 19" id="KW-0170">Cobalt</keyword>
<evidence type="ECO:0000256" key="7">
    <source>
        <dbReference type="ARBA" id="ARBA00005412"/>
    </source>
</evidence>
<accession>A0A1M7Y1J6</accession>
<evidence type="ECO:0000256" key="5">
    <source>
        <dbReference type="ARBA" id="ARBA00004496"/>
    </source>
</evidence>
<feature type="binding site" evidence="19">
    <location>
        <position position="143"/>
    </location>
    <ligand>
        <name>NAD(+)</name>
        <dbReference type="ChEBI" id="CHEBI:57540"/>
    </ligand>
</feature>
<dbReference type="InterPro" id="IPR016037">
    <property type="entry name" value="DHQ_synth_AroB"/>
</dbReference>
<dbReference type="STRING" id="1121416.SAMN02745220_01171"/>
<comment type="catalytic activity">
    <reaction evidence="1 19">
        <text>7-phospho-2-dehydro-3-deoxy-D-arabino-heptonate = 3-dehydroquinate + phosphate</text>
        <dbReference type="Rhea" id="RHEA:21968"/>
        <dbReference type="ChEBI" id="CHEBI:32364"/>
        <dbReference type="ChEBI" id="CHEBI:43474"/>
        <dbReference type="ChEBI" id="CHEBI:58394"/>
        <dbReference type="EC" id="4.2.3.4"/>
    </reaction>
</comment>
<comment type="caution">
    <text evidence="19">Lacks conserved residue(s) required for the propagation of feature annotation.</text>
</comment>
<dbReference type="GO" id="GO:0000166">
    <property type="term" value="F:nucleotide binding"/>
    <property type="evidence" value="ECO:0007669"/>
    <property type="project" value="UniProtKB-KW"/>
</dbReference>
<keyword evidence="23" id="KW-1185">Reference proteome</keyword>
<comment type="function">
    <text evidence="4 19">Catalyzes the conversion of 3-deoxy-D-arabino-heptulosonate 7-phosphate (DAHP) to dehydroquinate (DHQ).</text>
</comment>
<dbReference type="GO" id="GO:0009073">
    <property type="term" value="P:aromatic amino acid family biosynthetic process"/>
    <property type="evidence" value="ECO:0007669"/>
    <property type="project" value="UniProtKB-KW"/>
</dbReference>
<evidence type="ECO:0000259" key="20">
    <source>
        <dbReference type="Pfam" id="PF01761"/>
    </source>
</evidence>
<dbReference type="FunFam" id="3.40.50.1970:FF:000007">
    <property type="entry name" value="Pentafunctional AROM polypeptide"/>
    <property type="match status" value="1"/>
</dbReference>